<protein>
    <submittedName>
        <fullName evidence="6">Cellulosome enzyme</fullName>
    </submittedName>
</protein>
<evidence type="ECO:0000259" key="5">
    <source>
        <dbReference type="PROSITE" id="PS51175"/>
    </source>
</evidence>
<organism evidence="6 7">
    <name type="scientific">Clavibacter michiganensis</name>
    <dbReference type="NCBI Taxonomy" id="28447"/>
    <lineage>
        <taxon>Bacteria</taxon>
        <taxon>Bacillati</taxon>
        <taxon>Actinomycetota</taxon>
        <taxon>Actinomycetes</taxon>
        <taxon>Micrococcales</taxon>
        <taxon>Microbacteriaceae</taxon>
        <taxon>Clavibacter</taxon>
    </lineage>
</organism>
<evidence type="ECO:0000256" key="1">
    <source>
        <dbReference type="ARBA" id="ARBA00022729"/>
    </source>
</evidence>
<keyword evidence="1 4" id="KW-0732">Signal</keyword>
<feature type="chain" id="PRO_5015503732" evidence="4">
    <location>
        <begin position="38"/>
        <end position="1316"/>
    </location>
</feature>
<dbReference type="Gene3D" id="2.60.120.260">
    <property type="entry name" value="Galactose-binding domain-like"/>
    <property type="match status" value="2"/>
</dbReference>
<dbReference type="RefSeq" id="WP_104289993.1">
    <property type="nucleotide sequence ID" value="NZ_PSXY01000008.1"/>
</dbReference>
<dbReference type="InterPro" id="IPR013320">
    <property type="entry name" value="ConA-like_dom_sf"/>
</dbReference>
<dbReference type="Proteomes" id="UP000239241">
    <property type="component" value="Unassembled WGS sequence"/>
</dbReference>
<dbReference type="SMART" id="SM00560">
    <property type="entry name" value="LamGL"/>
    <property type="match status" value="1"/>
</dbReference>
<dbReference type="SUPFAM" id="SSF51445">
    <property type="entry name" value="(Trans)glycosidases"/>
    <property type="match status" value="1"/>
</dbReference>
<feature type="region of interest" description="Disordered" evidence="3">
    <location>
        <begin position="1297"/>
        <end position="1316"/>
    </location>
</feature>
<accession>A0A2S5VUL0</accession>
<dbReference type="EMBL" id="PSXY01000008">
    <property type="protein sequence ID" value="PPF68515.1"/>
    <property type="molecule type" value="Genomic_DNA"/>
</dbReference>
<dbReference type="SUPFAM" id="SSF49899">
    <property type="entry name" value="Concanavalin A-like lectins/glucanases"/>
    <property type="match status" value="1"/>
</dbReference>
<dbReference type="GO" id="GO:0030246">
    <property type="term" value="F:carbohydrate binding"/>
    <property type="evidence" value="ECO:0007669"/>
    <property type="project" value="InterPro"/>
</dbReference>
<reference evidence="6 7" key="1">
    <citation type="submission" date="2018-02" db="EMBL/GenBank/DDBJ databases">
        <title>Bacteriophage NCPPB3778 and a type I-E CRISPR drive the evolution of the US Biological Select Agent, Rathayibacter toxicus.</title>
        <authorList>
            <person name="Davis E.W.II."/>
            <person name="Tabima J.F."/>
            <person name="Weisberg A.J."/>
            <person name="Lopes L.D."/>
            <person name="Wiseman M.S."/>
            <person name="Wiseman M.S."/>
            <person name="Pupko T."/>
            <person name="Belcher M.S."/>
            <person name="Sechler A.J."/>
            <person name="Tancos M.A."/>
            <person name="Schroeder B.K."/>
            <person name="Murray T.D."/>
            <person name="Luster D.G."/>
            <person name="Schneider W.L."/>
            <person name="Rogers E."/>
            <person name="Andreote F.D."/>
            <person name="Grunwald N.J."/>
            <person name="Putnam M.L."/>
            <person name="Chang J.H."/>
        </authorList>
    </citation>
    <scope>NUCLEOTIDE SEQUENCE [LARGE SCALE GENOMIC DNA]</scope>
    <source>
        <strain evidence="6 7">AY1B3</strain>
    </source>
</reference>
<dbReference type="InterPro" id="IPR011081">
    <property type="entry name" value="Big_4"/>
</dbReference>
<dbReference type="InterPro" id="IPR008979">
    <property type="entry name" value="Galactose-bd-like_sf"/>
</dbReference>
<feature type="domain" description="CBM6" evidence="5">
    <location>
        <begin position="789"/>
        <end position="935"/>
    </location>
</feature>
<evidence type="ECO:0000256" key="4">
    <source>
        <dbReference type="SAM" id="SignalP"/>
    </source>
</evidence>
<feature type="domain" description="CBM6" evidence="5">
    <location>
        <begin position="1059"/>
        <end position="1215"/>
    </location>
</feature>
<dbReference type="SUPFAM" id="SSF49785">
    <property type="entry name" value="Galactose-binding domain-like"/>
    <property type="match status" value="2"/>
</dbReference>
<gene>
    <name evidence="6" type="ORF">C5E16_06495</name>
</gene>
<comment type="caution">
    <text evidence="6">The sequence shown here is derived from an EMBL/GenBank/DDBJ whole genome shotgun (WGS) entry which is preliminary data.</text>
</comment>
<dbReference type="Pfam" id="PF13385">
    <property type="entry name" value="Laminin_G_3"/>
    <property type="match status" value="1"/>
</dbReference>
<dbReference type="Gene3D" id="2.60.120.200">
    <property type="match status" value="1"/>
</dbReference>
<proteinExistence type="predicted"/>
<dbReference type="InterPro" id="IPR005084">
    <property type="entry name" value="CBM6"/>
</dbReference>
<keyword evidence="2" id="KW-1015">Disulfide bond</keyword>
<evidence type="ECO:0000313" key="6">
    <source>
        <dbReference type="EMBL" id="PPF68515.1"/>
    </source>
</evidence>
<sequence>MTKTSPRRRGTRPLALTLSAATIAALVVALPGDPATAADDATIPAEALVLQYDFEDGQTPGDTVTDLSPSGLDGTVVNSAGASFVSGRKAGTRAIDLPGGAADSSTAPYITVPNGLFDGVTQTTVSAWTQWSGTGGFQWLWCLGISPDAASAFAPSFRDGDGAARAIIKQLREGGETGASSTGPLQKDQWVNVTATMDGTDIVLYVNGLQVATAPASVDLAAQLYSASASKSGNIGRALWDVHPYYDGAIDDFRVYDRALSAAQVRGLAGDLVPTITEVTTTEVAVTTAIGTAPQLPGVQALYSDGVTRPTAVTWDEIPASAYAKRGTFTVRGEATETGTPVTATVTVRLPGELTIDLGTTTGDFMGGASGTLYGVYGEGLPSKNLLEGIDLRTVSTKAQDGPQHPGADALDVAKAVTDASDGDTYIYMTDIYRGFPYQWPGDTPEAKLDDFLGKIGTQVDQVLQMPKEYQDNIVFVPFNEPEGNMFGTGEWSYDRVSWLDDPTDFFSAWDRANALIKGKMPDARIAGPNTSVLYDQVRGFMTHTIEAGTLPEVMTWHELSAPGEIRKNVDRYREWEDELFTGTRFAGKHLPINLNEYAFNYHTSVPGQMIQWISAIEDKKVDGDIAYWNIDGNLSDSAVQANRANGQWWLLNAYAQMSGKTVAVTPPKPGESYTLQGVSTLDTEKKQARALFGGSEGQHSILFDRIPTKTFGSQVHVKINEIRWTGQVGDSRAPETVKEFDAKVTDGAIALDFGGSLPALDIDSAYEVILTPGAKATSPSSSPVEFREKYEAEDAAFTGQRSLNGPEGSPSNVGGFYTSGGRDIGGFRTGGDLKTDFQVTVPKDGEYDLSVFGGSQNTFAANAAQGPINTFLTVDGAAEQEIYLPLAYKFVVWDHVDTKVRLTAGTHTISLSAKNLAGTAGTIGDGIVDKIELSLPSATAGSTIYEAELGSLTKDAQTDYTRAGASGSGTVKLKAGAASVLWAYSGKDAPSSLTVDTLGGGTGKVHVNGVDVGTVGKSTTKQVFLSGGVNKIEVIGTGGSLRVDRVVIGPAVGAQASASYEAEAATIEGPAVVRDLSLASGGKAVGRIGGGRSGDSSITFPDIQAKADGTYALTFRYSNEEQSPATHYNPDPLARHADVTINGVTQRVLFPHTFHQNQLWELTIPVTLTKGGNVISITSKELPGFDGKTYLSDTFPGVLLTSQYAPNLDKITITPFVASSTAATVLSSAVARCAAGKVTVTGRVTNTTGATADITIESPWGRITHPSVPRGKTVSSAFTTDSKSITAGSLDVSATASDGQTTGAAKPSYAATACR</sequence>
<name>A0A2S5VUL0_9MICO</name>
<dbReference type="Pfam" id="PF07532">
    <property type="entry name" value="Big_4"/>
    <property type="match status" value="1"/>
</dbReference>
<evidence type="ECO:0000256" key="2">
    <source>
        <dbReference type="ARBA" id="ARBA00023157"/>
    </source>
</evidence>
<dbReference type="InterPro" id="IPR017853">
    <property type="entry name" value="GH"/>
</dbReference>
<evidence type="ECO:0000256" key="3">
    <source>
        <dbReference type="SAM" id="MobiDB-lite"/>
    </source>
</evidence>
<feature type="signal peptide" evidence="4">
    <location>
        <begin position="1"/>
        <end position="37"/>
    </location>
</feature>
<dbReference type="InterPro" id="IPR006558">
    <property type="entry name" value="LamG-like"/>
</dbReference>
<dbReference type="CDD" id="cd04081">
    <property type="entry name" value="CBM35_galactosidase-like"/>
    <property type="match status" value="1"/>
</dbReference>
<dbReference type="Gene3D" id="3.20.20.80">
    <property type="entry name" value="Glycosidases"/>
    <property type="match status" value="1"/>
</dbReference>
<dbReference type="PROSITE" id="PS51175">
    <property type="entry name" value="CBM6"/>
    <property type="match status" value="2"/>
</dbReference>
<evidence type="ECO:0000313" key="7">
    <source>
        <dbReference type="Proteomes" id="UP000239241"/>
    </source>
</evidence>